<organism evidence="1 2">
    <name type="scientific">Cyanomargarita calcarea GSE-NOS-MK-12-04C</name>
    <dbReference type="NCBI Taxonomy" id="2839659"/>
    <lineage>
        <taxon>Bacteria</taxon>
        <taxon>Bacillati</taxon>
        <taxon>Cyanobacteriota</taxon>
        <taxon>Cyanophyceae</taxon>
        <taxon>Nostocales</taxon>
        <taxon>Cyanomargaritaceae</taxon>
        <taxon>Cyanomargarita</taxon>
    </lineage>
</organism>
<accession>A0A951QHE0</accession>
<sequence>MHNSLFVDLTTNEEANLSGGLKLKLKNITVVVNGAGGGAGSGGVISGAPGKTTTNIGDTSGGNGIVVQL</sequence>
<evidence type="ECO:0000313" key="1">
    <source>
        <dbReference type="EMBL" id="MBW4666354.1"/>
    </source>
</evidence>
<reference evidence="1" key="2">
    <citation type="journal article" date="2022" name="Microbiol. Resour. Announc.">
        <title>Metagenome Sequencing to Explore Phylogenomics of Terrestrial Cyanobacteria.</title>
        <authorList>
            <person name="Ward R.D."/>
            <person name="Stajich J.E."/>
            <person name="Johansen J.R."/>
            <person name="Huntemann M."/>
            <person name="Clum A."/>
            <person name="Foster B."/>
            <person name="Foster B."/>
            <person name="Roux S."/>
            <person name="Palaniappan K."/>
            <person name="Varghese N."/>
            <person name="Mukherjee S."/>
            <person name="Reddy T.B.K."/>
            <person name="Daum C."/>
            <person name="Copeland A."/>
            <person name="Chen I.A."/>
            <person name="Ivanova N.N."/>
            <person name="Kyrpides N.C."/>
            <person name="Shapiro N."/>
            <person name="Eloe-Fadrosh E.A."/>
            <person name="Pietrasiak N."/>
        </authorList>
    </citation>
    <scope>NUCLEOTIDE SEQUENCE</scope>
    <source>
        <strain evidence="1">GSE-NOS-MK-12-04C</strain>
    </source>
</reference>
<dbReference type="Proteomes" id="UP000729701">
    <property type="component" value="Unassembled WGS sequence"/>
</dbReference>
<dbReference type="AlphaFoldDB" id="A0A951QHE0"/>
<name>A0A951QHE0_9CYAN</name>
<gene>
    <name evidence="1" type="ORF">KME60_02635</name>
</gene>
<dbReference type="EMBL" id="JAHHGZ010000002">
    <property type="protein sequence ID" value="MBW4666354.1"/>
    <property type="molecule type" value="Genomic_DNA"/>
</dbReference>
<protein>
    <submittedName>
        <fullName evidence="1">Uncharacterized protein</fullName>
    </submittedName>
</protein>
<comment type="caution">
    <text evidence="1">The sequence shown here is derived from an EMBL/GenBank/DDBJ whole genome shotgun (WGS) entry which is preliminary data.</text>
</comment>
<evidence type="ECO:0000313" key="2">
    <source>
        <dbReference type="Proteomes" id="UP000729701"/>
    </source>
</evidence>
<reference evidence="1" key="1">
    <citation type="submission" date="2021-05" db="EMBL/GenBank/DDBJ databases">
        <authorList>
            <person name="Pietrasiak N."/>
            <person name="Ward R."/>
            <person name="Stajich J.E."/>
            <person name="Kurbessoian T."/>
        </authorList>
    </citation>
    <scope>NUCLEOTIDE SEQUENCE</scope>
    <source>
        <strain evidence="1">GSE-NOS-MK-12-04C</strain>
    </source>
</reference>
<proteinExistence type="predicted"/>